<dbReference type="EMBL" id="BAABRV010000005">
    <property type="protein sequence ID" value="GAA5533865.1"/>
    <property type="molecule type" value="Genomic_DNA"/>
</dbReference>
<proteinExistence type="predicted"/>
<dbReference type="RefSeq" id="WP_345454666.1">
    <property type="nucleotide sequence ID" value="NZ_BAABRV010000005.1"/>
</dbReference>
<name>A0ABP9XES5_9DEIO</name>
<comment type="caution">
    <text evidence="1">The sequence shown here is derived from an EMBL/GenBank/DDBJ whole genome shotgun (WGS) entry which is preliminary data.</text>
</comment>
<evidence type="ECO:0000313" key="2">
    <source>
        <dbReference type="Proteomes" id="UP001404956"/>
    </source>
</evidence>
<dbReference type="Proteomes" id="UP001404956">
    <property type="component" value="Unassembled WGS sequence"/>
</dbReference>
<gene>
    <name evidence="1" type="ORF">Dalu01_02273</name>
</gene>
<reference evidence="1 2" key="1">
    <citation type="submission" date="2024-02" db="EMBL/GenBank/DDBJ databases">
        <title>Deinococcus aluminii NBRC 112889.</title>
        <authorList>
            <person name="Ichikawa N."/>
            <person name="Katano-Makiyama Y."/>
            <person name="Hidaka K."/>
        </authorList>
    </citation>
    <scope>NUCLEOTIDE SEQUENCE [LARGE SCALE GENOMIC DNA]</scope>
    <source>
        <strain evidence="1 2">NBRC 112889</strain>
    </source>
</reference>
<accession>A0ABP9XES5</accession>
<organism evidence="1 2">
    <name type="scientific">Deinococcus aluminii</name>
    <dbReference type="NCBI Taxonomy" id="1656885"/>
    <lineage>
        <taxon>Bacteria</taxon>
        <taxon>Thermotogati</taxon>
        <taxon>Deinococcota</taxon>
        <taxon>Deinococci</taxon>
        <taxon>Deinococcales</taxon>
        <taxon>Deinococcaceae</taxon>
        <taxon>Deinococcus</taxon>
    </lineage>
</organism>
<sequence>MTSPDTWLIALASTTDVLALDQVLACTSWQAAAHRAEQELLERLAADLDDIGTLQEATEQALLQFAELRPECGFAVQISAPCGNATWDWYLRVSRREALPAAPGEARRLTTLLGAAEHAEAALKLHDLPPLPEEPLHHLLVRDLAAERLRQQVERLAGESVLDAVDFQRELNRALQTAGEHNDGDVARFEIRVASGGDEGFTRLHVLPICDWNEADEDTLGTCGQDFVVSREDALRLHLRYLRWLAEKNVPWKEAPRRARTSLAWASA</sequence>
<protein>
    <submittedName>
        <fullName evidence="1">Uncharacterized protein</fullName>
    </submittedName>
</protein>
<keyword evidence="2" id="KW-1185">Reference proteome</keyword>
<evidence type="ECO:0000313" key="1">
    <source>
        <dbReference type="EMBL" id="GAA5533865.1"/>
    </source>
</evidence>